<protein>
    <submittedName>
        <fullName evidence="1">DUF2283 domain-containing protein</fullName>
    </submittedName>
</protein>
<dbReference type="EMBL" id="NILC01000016">
    <property type="protein sequence ID" value="TWL30159.1"/>
    <property type="molecule type" value="Genomic_DNA"/>
</dbReference>
<dbReference type="EMBL" id="CP065647">
    <property type="protein sequence ID" value="QPR72876.1"/>
    <property type="molecule type" value="Genomic_DNA"/>
</dbReference>
<proteinExistence type="predicted"/>
<accession>A0A1Y0YP25</accession>
<gene>
    <name evidence="2" type="ORF">CHCC16736_3709</name>
    <name evidence="1" type="ORF">I6G80_00680</name>
</gene>
<reference evidence="2 3" key="1">
    <citation type="submission" date="2019-06" db="EMBL/GenBank/DDBJ databases">
        <title>Genome sequence analysis of &gt;100 Bacillus licheniformis strains suggests intrinsic resistance to this species.</title>
        <authorList>
            <person name="Wels M."/>
            <person name="Siezen R.J."/>
            <person name="Johansen E."/>
            <person name="Stuer-Lauridsen B."/>
            <person name="Bjerre K."/>
            <person name="Nielsen B.K.K."/>
        </authorList>
    </citation>
    <scope>NUCLEOTIDE SEQUENCE [LARGE SCALE GENOMIC DNA]</scope>
    <source>
        <strain evidence="2 3">BAC-16736</strain>
    </source>
</reference>
<dbReference type="Proteomes" id="UP000595038">
    <property type="component" value="Chromosome"/>
</dbReference>
<name>A0A1Y0YP25_BACLI</name>
<sequence length="127" mass="14201">MNIFISFDAEADMGYIALTERRAGSVSATDDIGDTALSADFDRHQRIIGVEFPGDEAPEIARLGTLTGRKYKLEPAYLNGTHVRRFRPTAQEAVKTLCVNGVQFYFADHDGRHFIGFDVMERAKKSE</sequence>
<dbReference type="PIRSF" id="PIRSF021389">
    <property type="entry name" value="UCP021389"/>
    <property type="match status" value="1"/>
</dbReference>
<dbReference type="AlphaFoldDB" id="A0A1Y0YP25"/>
<reference evidence="1 4" key="2">
    <citation type="submission" date="2020-12" db="EMBL/GenBank/DDBJ databases">
        <title>FDA dAtabase for Regulatory Grade micrObial Sequences (FDA-ARGOS): Supporting development and validation of Infectious Disease Dx tests.</title>
        <authorList>
            <person name="Nelson B."/>
            <person name="Plummer A."/>
            <person name="Tallon L."/>
            <person name="Sadzewicz L."/>
            <person name="Zhao X."/>
            <person name="Boylan J."/>
            <person name="Ott S."/>
            <person name="Bowen H."/>
            <person name="Vavikolanu K."/>
            <person name="Mehta A."/>
            <person name="Aluvathingal J."/>
            <person name="Nadendla S."/>
            <person name="Myers T."/>
            <person name="Yan Y."/>
            <person name="Sichtig H."/>
        </authorList>
    </citation>
    <scope>NUCLEOTIDE SEQUENCE [LARGE SCALE GENOMIC DNA]</scope>
    <source>
        <strain evidence="1 4">FDAARGOS_923</strain>
    </source>
</reference>
<dbReference type="GeneID" id="92858530"/>
<evidence type="ECO:0000313" key="1">
    <source>
        <dbReference type="EMBL" id="QPR72876.1"/>
    </source>
</evidence>
<evidence type="ECO:0000313" key="4">
    <source>
        <dbReference type="Proteomes" id="UP000595038"/>
    </source>
</evidence>
<evidence type="ECO:0000313" key="2">
    <source>
        <dbReference type="EMBL" id="TWL30159.1"/>
    </source>
</evidence>
<dbReference type="Proteomes" id="UP000435910">
    <property type="component" value="Unassembled WGS sequence"/>
</dbReference>
<organism evidence="2 3">
    <name type="scientific">Bacillus licheniformis</name>
    <dbReference type="NCBI Taxonomy" id="1402"/>
    <lineage>
        <taxon>Bacteria</taxon>
        <taxon>Bacillati</taxon>
        <taxon>Bacillota</taxon>
        <taxon>Bacilli</taxon>
        <taxon>Bacillales</taxon>
        <taxon>Bacillaceae</taxon>
        <taxon>Bacillus</taxon>
    </lineage>
</organism>
<evidence type="ECO:0000313" key="3">
    <source>
        <dbReference type="Proteomes" id="UP000435910"/>
    </source>
</evidence>
<dbReference type="InterPro" id="IPR016789">
    <property type="entry name" value="UCP021389"/>
</dbReference>
<dbReference type="RefSeq" id="WP_003179038.1">
    <property type="nucleotide sequence ID" value="NZ_BEXU01000038.1"/>
</dbReference>